<dbReference type="Gene3D" id="1.10.287.110">
    <property type="entry name" value="DnaJ domain"/>
    <property type="match status" value="1"/>
</dbReference>
<evidence type="ECO:0000313" key="4">
    <source>
        <dbReference type="Proteomes" id="UP000005143"/>
    </source>
</evidence>
<keyword evidence="4" id="KW-1185">Reference proteome</keyword>
<organism evidence="3 4">
    <name type="scientific">Patulibacter medicamentivorans</name>
    <dbReference type="NCBI Taxonomy" id="1097667"/>
    <lineage>
        <taxon>Bacteria</taxon>
        <taxon>Bacillati</taxon>
        <taxon>Actinomycetota</taxon>
        <taxon>Thermoleophilia</taxon>
        <taxon>Solirubrobacterales</taxon>
        <taxon>Patulibacteraceae</taxon>
        <taxon>Patulibacter</taxon>
    </lineage>
</organism>
<sequence length="421" mass="46396">MASSVFDIEHGLGLLELTPPFGKRDVQQARRNLAKRWHPDLAPPGRQLEHERHLKAINEAADRLERLAEHSRGGTVTANAVKVNAAAARAAREEEGRRAYEASEAAADRAKHDPFGSRMPDHSVVHRYARCVSYPEWGVGNVTGVYFTGQGDDIQQFARVSFQLGIRTVPAGTLQFVDFSKPDPGAERVQRFLTAAQHALADGEFEIAAKRLLYARDADPSNTVVLRLLTVALLQADDLAAAGRAVRDWLRVEGERPGPHRFAARIYEAQGATIQAEESAARVVHMTPRDGAAWARLGRLRLRLHDRSGALDALERARALEPTVEGLMDLALAAYLTGDLGRQVDACRQATELADEVDVDPGLRARAWARYAHALARTDRTTDALDACDRALQLAPADREVRELRDRLRDRAPRELQPAAG</sequence>
<reference evidence="3 4" key="1">
    <citation type="journal article" date="2013" name="Biodegradation">
        <title>Quantitative proteomic analysis of ibuprofen-degrading Patulibacter sp. strain I11.</title>
        <authorList>
            <person name="Almeida B."/>
            <person name="Kjeldal H."/>
            <person name="Lolas I."/>
            <person name="Knudsen A.D."/>
            <person name="Carvalho G."/>
            <person name="Nielsen K.L."/>
            <person name="Barreto Crespo M.T."/>
            <person name="Stensballe A."/>
            <person name="Nielsen J.L."/>
        </authorList>
    </citation>
    <scope>NUCLEOTIDE SEQUENCE [LARGE SCALE GENOMIC DNA]</scope>
    <source>
        <strain evidence="3 4">I11</strain>
    </source>
</reference>
<dbReference type="Gene3D" id="1.25.40.10">
    <property type="entry name" value="Tetratricopeptide repeat domain"/>
    <property type="match status" value="1"/>
</dbReference>
<dbReference type="InterPro" id="IPR011990">
    <property type="entry name" value="TPR-like_helical_dom_sf"/>
</dbReference>
<evidence type="ECO:0000313" key="3">
    <source>
        <dbReference type="EMBL" id="EHN09544.1"/>
    </source>
</evidence>
<dbReference type="EMBL" id="AGUD01000270">
    <property type="protein sequence ID" value="EHN09544.1"/>
    <property type="molecule type" value="Genomic_DNA"/>
</dbReference>
<accession>H0E9V1</accession>
<dbReference type="OrthoDB" id="5241415at2"/>
<comment type="caution">
    <text evidence="3">The sequence shown here is derived from an EMBL/GenBank/DDBJ whole genome shotgun (WGS) entry which is preliminary data.</text>
</comment>
<dbReference type="PROSITE" id="PS50005">
    <property type="entry name" value="TPR"/>
    <property type="match status" value="2"/>
</dbReference>
<dbReference type="RefSeq" id="WP_007577886.1">
    <property type="nucleotide sequence ID" value="NZ_AGUD01000270.1"/>
</dbReference>
<dbReference type="InterPro" id="IPR019734">
    <property type="entry name" value="TPR_rpt"/>
</dbReference>
<proteinExistence type="predicted"/>
<feature type="repeat" description="TPR" evidence="1">
    <location>
        <begin position="365"/>
        <end position="398"/>
    </location>
</feature>
<feature type="repeat" description="TPR" evidence="1">
    <location>
        <begin position="291"/>
        <end position="324"/>
    </location>
</feature>
<dbReference type="InterPro" id="IPR036869">
    <property type="entry name" value="J_dom_sf"/>
</dbReference>
<dbReference type="SUPFAM" id="SSF48452">
    <property type="entry name" value="TPR-like"/>
    <property type="match status" value="1"/>
</dbReference>
<name>H0E9V1_9ACTN</name>
<keyword evidence="1" id="KW-0802">TPR repeat</keyword>
<protein>
    <submittedName>
        <fullName evidence="3">Uncharacterized protein</fullName>
    </submittedName>
</protein>
<gene>
    <name evidence="3" type="ORF">PAI11_36240</name>
</gene>
<evidence type="ECO:0000256" key="1">
    <source>
        <dbReference type="PROSITE-ProRule" id="PRU00339"/>
    </source>
</evidence>
<dbReference type="SUPFAM" id="SSF46565">
    <property type="entry name" value="Chaperone J-domain"/>
    <property type="match status" value="1"/>
</dbReference>
<dbReference type="Proteomes" id="UP000005143">
    <property type="component" value="Unassembled WGS sequence"/>
</dbReference>
<dbReference type="SMART" id="SM00028">
    <property type="entry name" value="TPR"/>
    <property type="match status" value="2"/>
</dbReference>
<feature type="region of interest" description="Disordered" evidence="2">
    <location>
        <begin position="92"/>
        <end position="115"/>
    </location>
</feature>
<dbReference type="AlphaFoldDB" id="H0E9V1"/>
<evidence type="ECO:0000256" key="2">
    <source>
        <dbReference type="SAM" id="MobiDB-lite"/>
    </source>
</evidence>